<dbReference type="GO" id="GO:0003727">
    <property type="term" value="F:single-stranded RNA binding"/>
    <property type="evidence" value="ECO:0007669"/>
    <property type="project" value="TreeGrafter"/>
</dbReference>
<dbReference type="GO" id="GO:0005737">
    <property type="term" value="C:cytoplasm"/>
    <property type="evidence" value="ECO:0007669"/>
    <property type="project" value="UniProtKB-UniRule"/>
</dbReference>
<proteinExistence type="inferred from homology"/>
<protein>
    <recommendedName>
        <fullName evidence="4">Nucleoid-associated protein VPAL9027_00382</fullName>
    </recommendedName>
</protein>
<dbReference type="GO" id="GO:0043590">
    <property type="term" value="C:bacterial nucleoid"/>
    <property type="evidence" value="ECO:0007669"/>
    <property type="project" value="TreeGrafter"/>
</dbReference>
<reference evidence="5 6" key="1">
    <citation type="submission" date="2017-02" db="EMBL/GenBank/DDBJ databases">
        <authorList>
            <person name="Peterson S.W."/>
        </authorList>
    </citation>
    <scope>NUCLEOTIDE SEQUENCE [LARGE SCALE GENOMIC DNA]</scope>
    <source>
        <strain evidence="5 6">CECT 9027</strain>
    </source>
</reference>
<gene>
    <name evidence="5" type="primary">yejK</name>
    <name evidence="5" type="ORF">VPAL9027_00382</name>
</gene>
<accession>A0A1R4B0M3</accession>
<keyword evidence="3 4" id="KW-0963">Cytoplasm</keyword>
<dbReference type="Proteomes" id="UP000189475">
    <property type="component" value="Unassembled WGS sequence"/>
</dbReference>
<dbReference type="Pfam" id="PF04245">
    <property type="entry name" value="NA37"/>
    <property type="match status" value="1"/>
</dbReference>
<dbReference type="HAMAP" id="MF_00730">
    <property type="entry name" value="NdpA"/>
    <property type="match status" value="1"/>
</dbReference>
<evidence type="ECO:0000256" key="1">
    <source>
        <dbReference type="ARBA" id="ARBA00004453"/>
    </source>
</evidence>
<keyword evidence="6" id="KW-1185">Reference proteome</keyword>
<comment type="subcellular location">
    <subcellularLocation>
        <location evidence="1 4">Cytoplasm</location>
        <location evidence="1 4">Nucleoid</location>
    </subcellularLocation>
</comment>
<dbReference type="AlphaFoldDB" id="A0A1R4B0M3"/>
<dbReference type="EMBL" id="FUFT01000001">
    <property type="protein sequence ID" value="SJL82453.1"/>
    <property type="molecule type" value="Genomic_DNA"/>
</dbReference>
<dbReference type="GO" id="GO:0003690">
    <property type="term" value="F:double-stranded DNA binding"/>
    <property type="evidence" value="ECO:0007669"/>
    <property type="project" value="TreeGrafter"/>
</dbReference>
<dbReference type="STRING" id="1918946.VPAL9027_00382"/>
<evidence type="ECO:0000313" key="5">
    <source>
        <dbReference type="EMBL" id="SJL82453.1"/>
    </source>
</evidence>
<dbReference type="PANTHER" id="PTHR38772:SF1">
    <property type="entry name" value="NUCLEOID-ASSOCIATED PROTEIN YEJK"/>
    <property type="match status" value="1"/>
</dbReference>
<evidence type="ECO:0000313" key="6">
    <source>
        <dbReference type="Proteomes" id="UP000189475"/>
    </source>
</evidence>
<name>A0A1R4B0M3_9VIBR</name>
<organism evidence="5 6">
    <name type="scientific">Vibrio palustris</name>
    <dbReference type="NCBI Taxonomy" id="1918946"/>
    <lineage>
        <taxon>Bacteria</taxon>
        <taxon>Pseudomonadati</taxon>
        <taxon>Pseudomonadota</taxon>
        <taxon>Gammaproteobacteria</taxon>
        <taxon>Vibrionales</taxon>
        <taxon>Vibrionaceae</taxon>
        <taxon>Vibrio</taxon>
    </lineage>
</organism>
<dbReference type="PANTHER" id="PTHR38772">
    <property type="match status" value="1"/>
</dbReference>
<dbReference type="NCBIfam" id="NF001557">
    <property type="entry name" value="PRK00378.1"/>
    <property type="match status" value="1"/>
</dbReference>
<evidence type="ECO:0000256" key="4">
    <source>
        <dbReference type="HAMAP-Rule" id="MF_00730"/>
    </source>
</evidence>
<sequence>MITYNPLQLKPNDDNFTMSLHLSNVILHQLRKNDNDELVVNFRAQALDNDTSTENLVAELHRVFNAKAGKGFGSFQEDSQFQGWLQELRQGTRDFYDFSQLSGQRLRDELAKYPFADEGILVFAEYQSLATDYLFIGLLPMNQSLKVTEGLDISATDYLDINKMDIAARIDISSFETDKDSNRYLSYIKGRVGRKVADFFLDFLQASVGLDTKQQNQVLMQAVQDFCSDAKLEKDEAISYKKQVAEYCTEQIKSGDEIEVQELSGELAPSTDGTSFLEYTQQHGYELEESFPGDRTAVRKLTKYVGAGGGLNISFDSLLMGERVFYDPETDTLTIKGTPPNLRDQLNRNK</sequence>
<dbReference type="InterPro" id="IPR007358">
    <property type="entry name" value="Nucleoid_associated_NdpA"/>
</dbReference>
<comment type="similarity">
    <text evidence="2 4">Belongs to the YejK family.</text>
</comment>
<evidence type="ECO:0000256" key="3">
    <source>
        <dbReference type="ARBA" id="ARBA00022490"/>
    </source>
</evidence>
<evidence type="ECO:0000256" key="2">
    <source>
        <dbReference type="ARBA" id="ARBA00009035"/>
    </source>
</evidence>